<evidence type="ECO:0000259" key="1">
    <source>
        <dbReference type="Pfam" id="PF06114"/>
    </source>
</evidence>
<dbReference type="Pfam" id="PF06114">
    <property type="entry name" value="Peptidase_M78"/>
    <property type="match status" value="1"/>
</dbReference>
<evidence type="ECO:0000313" key="2">
    <source>
        <dbReference type="EMBL" id="MST68731.1"/>
    </source>
</evidence>
<organism evidence="2">
    <name type="scientific">Baileyella intestinalis</name>
    <dbReference type="NCBI Taxonomy" id="2606709"/>
    <lineage>
        <taxon>Bacteria</taxon>
        <taxon>Bacillati</taxon>
        <taxon>Bacillota</taxon>
        <taxon>Clostridia</taxon>
        <taxon>Peptostreptococcales</taxon>
        <taxon>Anaerovoracaceae</taxon>
        <taxon>Baileyella</taxon>
    </lineage>
</organism>
<dbReference type="Gene3D" id="1.10.10.2910">
    <property type="match status" value="1"/>
</dbReference>
<reference evidence="2" key="1">
    <citation type="submission" date="2019-09" db="EMBL/GenBank/DDBJ databases">
        <title>In-depth cultivation of the pig gut microbiome towards novel bacterial diversity and tailored functional studies.</title>
        <authorList>
            <person name="Wylensek D."/>
            <person name="Hitch T.C.A."/>
            <person name="Clavel T."/>
        </authorList>
    </citation>
    <scope>NUCLEOTIDE SEQUENCE</scope>
    <source>
        <strain evidence="2">RF-744-FAT-WT-3</strain>
    </source>
</reference>
<protein>
    <submittedName>
        <fullName evidence="2">ImmA/IrrE family metallo-endopeptidase</fullName>
    </submittedName>
</protein>
<dbReference type="RefSeq" id="WP_154572205.1">
    <property type="nucleotide sequence ID" value="NZ_VUNB01000003.1"/>
</dbReference>
<gene>
    <name evidence="2" type="ORF">FYJ66_03885</name>
</gene>
<name>A0A6A8M718_9FIRM</name>
<comment type="caution">
    <text evidence="2">The sequence shown here is derived from an EMBL/GenBank/DDBJ whole genome shotgun (WGS) entry which is preliminary data.</text>
</comment>
<feature type="domain" description="IrrE N-terminal-like" evidence="1">
    <location>
        <begin position="64"/>
        <end position="155"/>
    </location>
</feature>
<dbReference type="AlphaFoldDB" id="A0A6A8M718"/>
<dbReference type="EMBL" id="VUNB01000003">
    <property type="protein sequence ID" value="MST68731.1"/>
    <property type="molecule type" value="Genomic_DNA"/>
</dbReference>
<sequence length="183" mass="21530">MGIRLSDERYEEIKQIVVRMYEEYDISCVPINGFEIASKMDIKVIPYSAYPEATQRLLLKKSVDGFCLQLDTGEWYIYYNDKKGYGRINNTIMHEIGHVVLDHTEDSELAEKEVKFFAKFALAPPVLIHKLKLESPEEIADIFEISYEAAYNALSYYHKWLRYGDSEYTDYEEKILYLFSRTS</sequence>
<accession>A0A6A8M718</accession>
<proteinExistence type="predicted"/>
<dbReference type="InterPro" id="IPR010359">
    <property type="entry name" value="IrrE_HExxH"/>
</dbReference>